<protein>
    <recommendedName>
        <fullName evidence="3">CoF synthetase</fullName>
    </recommendedName>
</protein>
<evidence type="ECO:0000313" key="1">
    <source>
        <dbReference type="EMBL" id="HIZ37108.1"/>
    </source>
</evidence>
<name>A0A9D2EG05_9MICO</name>
<sequence>MSKLRTAVVLARTRWGPRPRTRAALERYQQRRIRRHLRFLRARSPFYRDVYTLTDAPVMDKQTMMAHFDELNTAGVRRSDAEALALRAERSRDFAPMLGDVAVGLSSGTSGHRGLFLVSPADRDAWAGTVLALTLPPGLTGHRIALFLRANNALYESVRSKLVDFRYYDLTAPIEDHLGDLVEYAPTILVAPPSVLRLLAGAGPRLAGLQRVYSVAEVLDPGEAETFAAAFGQLHLHQLYQCTEGFLAHTCAEGVLHLNEQHVLIEPEWLDENRFTPIVTDFSRRTQPIVRYRLNDVLIARRGSCPCGSVLRAIERIEGREDDTLVLGGTPVFADLVSRAVIVADGFSEYRVVQTGPEAIEVHLDDLAAAAAVRDELEALWARLDVAAPTVTYLPYAADPAVKRRRVRRDWQGVADAAV</sequence>
<organism evidence="1 2">
    <name type="scientific">Candidatus Ruania gallistercoris</name>
    <dbReference type="NCBI Taxonomy" id="2838746"/>
    <lineage>
        <taxon>Bacteria</taxon>
        <taxon>Bacillati</taxon>
        <taxon>Actinomycetota</taxon>
        <taxon>Actinomycetes</taxon>
        <taxon>Micrococcales</taxon>
        <taxon>Ruaniaceae</taxon>
        <taxon>Ruania</taxon>
    </lineage>
</organism>
<dbReference type="Proteomes" id="UP000824037">
    <property type="component" value="Unassembled WGS sequence"/>
</dbReference>
<dbReference type="AlphaFoldDB" id="A0A9D2EG05"/>
<evidence type="ECO:0000313" key="2">
    <source>
        <dbReference type="Proteomes" id="UP000824037"/>
    </source>
</evidence>
<gene>
    <name evidence="1" type="ORF">H9815_15145</name>
</gene>
<evidence type="ECO:0008006" key="3">
    <source>
        <dbReference type="Google" id="ProtNLM"/>
    </source>
</evidence>
<proteinExistence type="predicted"/>
<dbReference type="NCBIfam" id="TIGR02304">
    <property type="entry name" value="aden_form_hyp"/>
    <property type="match status" value="1"/>
</dbReference>
<dbReference type="InterPro" id="IPR012685">
    <property type="entry name" value="CHP02304_F390_synth-rel"/>
</dbReference>
<accession>A0A9D2EG05</accession>
<dbReference type="EMBL" id="DXBY01000263">
    <property type="protein sequence ID" value="HIZ37108.1"/>
    <property type="molecule type" value="Genomic_DNA"/>
</dbReference>
<reference evidence="1" key="2">
    <citation type="submission" date="2021-04" db="EMBL/GenBank/DDBJ databases">
        <authorList>
            <person name="Gilroy R."/>
        </authorList>
    </citation>
    <scope>NUCLEOTIDE SEQUENCE</scope>
    <source>
        <strain evidence="1">ChiGjej4B4-7305</strain>
    </source>
</reference>
<dbReference type="InterPro" id="IPR053158">
    <property type="entry name" value="CapK_Type1_Caps_Biosynth"/>
</dbReference>
<dbReference type="PANTHER" id="PTHR36932:SF1">
    <property type="entry name" value="CAPSULAR POLYSACCHARIDE BIOSYNTHESIS PROTEIN"/>
    <property type="match status" value="1"/>
</dbReference>
<dbReference type="Gene3D" id="3.40.50.12780">
    <property type="entry name" value="N-terminal domain of ligase-like"/>
    <property type="match status" value="1"/>
</dbReference>
<comment type="caution">
    <text evidence="1">The sequence shown here is derived from an EMBL/GenBank/DDBJ whole genome shotgun (WGS) entry which is preliminary data.</text>
</comment>
<reference evidence="1" key="1">
    <citation type="journal article" date="2021" name="PeerJ">
        <title>Extensive microbial diversity within the chicken gut microbiome revealed by metagenomics and culture.</title>
        <authorList>
            <person name="Gilroy R."/>
            <person name="Ravi A."/>
            <person name="Getino M."/>
            <person name="Pursley I."/>
            <person name="Horton D.L."/>
            <person name="Alikhan N.F."/>
            <person name="Baker D."/>
            <person name="Gharbi K."/>
            <person name="Hall N."/>
            <person name="Watson M."/>
            <person name="Adriaenssens E.M."/>
            <person name="Foster-Nyarko E."/>
            <person name="Jarju S."/>
            <person name="Secka A."/>
            <person name="Antonio M."/>
            <person name="Oren A."/>
            <person name="Chaudhuri R.R."/>
            <person name="La Ragione R."/>
            <person name="Hildebrand F."/>
            <person name="Pallen M.J."/>
        </authorList>
    </citation>
    <scope>NUCLEOTIDE SEQUENCE</scope>
    <source>
        <strain evidence="1">ChiGjej4B4-7305</strain>
    </source>
</reference>
<dbReference type="InterPro" id="IPR042099">
    <property type="entry name" value="ANL_N_sf"/>
</dbReference>
<dbReference type="PANTHER" id="PTHR36932">
    <property type="entry name" value="CAPSULAR POLYSACCHARIDE BIOSYNTHESIS PROTEIN"/>
    <property type="match status" value="1"/>
</dbReference>
<dbReference type="SUPFAM" id="SSF56801">
    <property type="entry name" value="Acetyl-CoA synthetase-like"/>
    <property type="match status" value="1"/>
</dbReference>